<dbReference type="PANTHER" id="PTHR43464">
    <property type="entry name" value="METHYLTRANSFERASE"/>
    <property type="match status" value="1"/>
</dbReference>
<evidence type="ECO:0000259" key="4">
    <source>
        <dbReference type="Pfam" id="PF13649"/>
    </source>
</evidence>
<comment type="caution">
    <text evidence="5">The sequence shown here is derived from an EMBL/GenBank/DDBJ whole genome shotgun (WGS) entry which is preliminary data.</text>
</comment>
<gene>
    <name evidence="5" type="ORF">MNODULE_09125</name>
</gene>
<organism evidence="5 6">
    <name type="scientific">Candidatus Manganitrophus noduliformans</name>
    <dbReference type="NCBI Taxonomy" id="2606439"/>
    <lineage>
        <taxon>Bacteria</taxon>
        <taxon>Pseudomonadati</taxon>
        <taxon>Nitrospirota</taxon>
        <taxon>Nitrospiria</taxon>
        <taxon>Candidatus Troglogloeales</taxon>
        <taxon>Candidatus Manganitrophaceae</taxon>
        <taxon>Candidatus Manganitrophus</taxon>
    </lineage>
</organism>
<evidence type="ECO:0000256" key="1">
    <source>
        <dbReference type="ARBA" id="ARBA00022603"/>
    </source>
</evidence>
<dbReference type="GO" id="GO:0032259">
    <property type="term" value="P:methylation"/>
    <property type="evidence" value="ECO:0007669"/>
    <property type="project" value="UniProtKB-KW"/>
</dbReference>
<dbReference type="AlphaFoldDB" id="A0A7X6IB02"/>
<feature type="domain" description="Methyltransferase" evidence="4">
    <location>
        <begin position="67"/>
        <end position="163"/>
    </location>
</feature>
<proteinExistence type="predicted"/>
<dbReference type="EMBL" id="VTOW01000001">
    <property type="protein sequence ID" value="NKE70899.1"/>
    <property type="molecule type" value="Genomic_DNA"/>
</dbReference>
<dbReference type="Proteomes" id="UP000534783">
    <property type="component" value="Unassembled WGS sequence"/>
</dbReference>
<evidence type="ECO:0000256" key="3">
    <source>
        <dbReference type="ARBA" id="ARBA00022691"/>
    </source>
</evidence>
<dbReference type="InterPro" id="IPR029063">
    <property type="entry name" value="SAM-dependent_MTases_sf"/>
</dbReference>
<keyword evidence="6" id="KW-1185">Reference proteome</keyword>
<dbReference type="SUPFAM" id="SSF53335">
    <property type="entry name" value="S-adenosyl-L-methionine-dependent methyltransferases"/>
    <property type="match status" value="1"/>
</dbReference>
<dbReference type="PANTHER" id="PTHR43464:SF19">
    <property type="entry name" value="UBIQUINONE BIOSYNTHESIS O-METHYLTRANSFERASE, MITOCHONDRIAL"/>
    <property type="match status" value="1"/>
</dbReference>
<dbReference type="InterPro" id="IPR041698">
    <property type="entry name" value="Methyltransf_25"/>
</dbReference>
<evidence type="ECO:0000313" key="6">
    <source>
        <dbReference type="Proteomes" id="UP000534783"/>
    </source>
</evidence>
<keyword evidence="3" id="KW-0949">S-adenosyl-L-methionine</keyword>
<name>A0A7X6IB02_9BACT</name>
<dbReference type="CDD" id="cd02440">
    <property type="entry name" value="AdoMet_MTases"/>
    <property type="match status" value="1"/>
</dbReference>
<dbReference type="Gene3D" id="3.40.50.150">
    <property type="entry name" value="Vaccinia Virus protein VP39"/>
    <property type="match status" value="1"/>
</dbReference>
<dbReference type="GO" id="GO:0008168">
    <property type="term" value="F:methyltransferase activity"/>
    <property type="evidence" value="ECO:0007669"/>
    <property type="project" value="UniProtKB-KW"/>
</dbReference>
<evidence type="ECO:0000256" key="2">
    <source>
        <dbReference type="ARBA" id="ARBA00022679"/>
    </source>
</evidence>
<protein>
    <submittedName>
        <fullName evidence="5">Class I SAM-dependent methyltransferase</fullName>
    </submittedName>
</protein>
<evidence type="ECO:0000313" key="5">
    <source>
        <dbReference type="EMBL" id="NKE70899.1"/>
    </source>
</evidence>
<keyword evidence="2 5" id="KW-0808">Transferase</keyword>
<sequence>MIAFSKYDRLKTPQQIGRPIVSIYPSQKKYFEEAYRTGEHGWPVEGASLPVSRFVTRFKKERSAGRVLDIGCGEGRHSALFAREGYRTVGLDYQPLALERARRISGNGSARANLRFMLGDVFHLPFRPGTFDVVLDYGCLHHIRRRDTHAYLENVGPVLKPGGYFLLSCFSTHFKHHPDEKRKRDWMVHNGHYDRFFRKGDFKSIFGRDFEVLNVEEERQSTYAFFHVLMRKKEKGTRS</sequence>
<keyword evidence="1 5" id="KW-0489">Methyltransferase</keyword>
<accession>A0A7X6IB02</accession>
<dbReference type="Pfam" id="PF13649">
    <property type="entry name" value="Methyltransf_25"/>
    <property type="match status" value="1"/>
</dbReference>
<reference evidence="5 6" key="1">
    <citation type="journal article" date="2020" name="Nature">
        <title>Bacterial chemolithoautotrophy via manganese oxidation.</title>
        <authorList>
            <person name="Yu H."/>
            <person name="Leadbetter J.R."/>
        </authorList>
    </citation>
    <scope>NUCLEOTIDE SEQUENCE [LARGE SCALE GENOMIC DNA]</scope>
    <source>
        <strain evidence="5 6">Mn-1</strain>
    </source>
</reference>